<organism evidence="1 2">
    <name type="scientific">Friedmanniomyces simplex</name>
    <dbReference type="NCBI Taxonomy" id="329884"/>
    <lineage>
        <taxon>Eukaryota</taxon>
        <taxon>Fungi</taxon>
        <taxon>Dikarya</taxon>
        <taxon>Ascomycota</taxon>
        <taxon>Pezizomycotina</taxon>
        <taxon>Dothideomycetes</taxon>
        <taxon>Dothideomycetidae</taxon>
        <taxon>Mycosphaerellales</taxon>
        <taxon>Teratosphaeriaceae</taxon>
        <taxon>Friedmanniomyces</taxon>
    </lineage>
</organism>
<evidence type="ECO:0000313" key="2">
    <source>
        <dbReference type="Proteomes" id="UP000309340"/>
    </source>
</evidence>
<keyword evidence="2" id="KW-1185">Reference proteome</keyword>
<protein>
    <submittedName>
        <fullName evidence="1">Uncharacterized protein</fullName>
    </submittedName>
</protein>
<name>A0A4U0WUZ2_9PEZI</name>
<proteinExistence type="predicted"/>
<gene>
    <name evidence="1" type="ORF">B0A55_12801</name>
</gene>
<evidence type="ECO:0000313" key="1">
    <source>
        <dbReference type="EMBL" id="TKA66393.1"/>
    </source>
</evidence>
<dbReference type="AlphaFoldDB" id="A0A4U0WUZ2"/>
<dbReference type="Proteomes" id="UP000309340">
    <property type="component" value="Unassembled WGS sequence"/>
</dbReference>
<reference evidence="1 2" key="1">
    <citation type="submission" date="2017-03" db="EMBL/GenBank/DDBJ databases">
        <title>Genomes of endolithic fungi from Antarctica.</title>
        <authorList>
            <person name="Coleine C."/>
            <person name="Masonjones S."/>
            <person name="Stajich J.E."/>
        </authorList>
    </citation>
    <scope>NUCLEOTIDE SEQUENCE [LARGE SCALE GENOMIC DNA]</scope>
    <source>
        <strain evidence="1 2">CCFEE 5184</strain>
    </source>
</reference>
<accession>A0A4U0WUZ2</accession>
<dbReference type="EMBL" id="NAJQ01000647">
    <property type="protein sequence ID" value="TKA66393.1"/>
    <property type="molecule type" value="Genomic_DNA"/>
</dbReference>
<sequence length="120" mass="13662">MFALSRIRYVYKCHGFVKSDGKTVCLQGFIRDTASLGLNLTFDLHCCPNLLPQVLQPSLQVGKLLTKLFSLFHNAWAFHCDAFELFVGVHCDYLWREDVGQIAQEMALDDLLADIVYEGF</sequence>
<comment type="caution">
    <text evidence="1">The sequence shown here is derived from an EMBL/GenBank/DDBJ whole genome shotgun (WGS) entry which is preliminary data.</text>
</comment>